<feature type="compositionally biased region" description="Polar residues" evidence="11">
    <location>
        <begin position="3494"/>
        <end position="3503"/>
    </location>
</feature>
<reference evidence="15 16" key="1">
    <citation type="submission" date="2020-04" db="EMBL/GenBank/DDBJ databases">
        <title>Draft genome of Pyxidicoccus fallax type strain.</title>
        <authorList>
            <person name="Whitworth D.E."/>
        </authorList>
    </citation>
    <scope>NUCLEOTIDE SEQUENCE [LARGE SCALE GENOMIC DNA]</scope>
    <source>
        <strain evidence="15 16">DSM 14698</strain>
    </source>
</reference>
<dbReference type="EMBL" id="JABBJJ010000021">
    <property type="protein sequence ID" value="NMO14586.1"/>
    <property type="molecule type" value="Genomic_DNA"/>
</dbReference>
<accession>A0A848L7P1</accession>
<dbReference type="Proteomes" id="UP000518300">
    <property type="component" value="Unassembled WGS sequence"/>
</dbReference>
<dbReference type="RefSeq" id="WP_169343880.1">
    <property type="nucleotide sequence ID" value="NZ_JABBJJ010000021.1"/>
</dbReference>
<dbReference type="InterPro" id="IPR013217">
    <property type="entry name" value="Methyltransf_12"/>
</dbReference>
<dbReference type="InterPro" id="IPR049551">
    <property type="entry name" value="PKS_DH_C"/>
</dbReference>
<evidence type="ECO:0000259" key="13">
    <source>
        <dbReference type="PROSITE" id="PS52004"/>
    </source>
</evidence>
<dbReference type="InterPro" id="IPR036736">
    <property type="entry name" value="ACP-like_sf"/>
</dbReference>
<dbReference type="Pfam" id="PF00109">
    <property type="entry name" value="ketoacyl-synt"/>
    <property type="match status" value="3"/>
</dbReference>
<comment type="pathway">
    <text evidence="2">Antibiotic biosynthesis.</text>
</comment>
<dbReference type="Pfam" id="PF07993">
    <property type="entry name" value="NAD_binding_4"/>
    <property type="match status" value="1"/>
</dbReference>
<dbReference type="InterPro" id="IPR054514">
    <property type="entry name" value="RhiE-like_linker"/>
</dbReference>
<keyword evidence="4" id="KW-0963">Cytoplasm</keyword>
<dbReference type="SMART" id="SM00825">
    <property type="entry name" value="PKS_KS"/>
    <property type="match status" value="3"/>
</dbReference>
<dbReference type="SUPFAM" id="SSF51735">
    <property type="entry name" value="NAD(P)-binding Rossmann-fold domains"/>
    <property type="match status" value="3"/>
</dbReference>
<sequence>MTSIVFPSVQTLLRYDDPVVRDHRVHGVRILPGVVYLDGLCRIAAAAGIAPERLELRDILFETPVALAEGFDQRIFFRSESTNDGVRVRISSRREKDGQDLGSSEEAIASCSLHARGTERMARSLNLSELRSVASAGVPLDAIYERTERLGIQHRDFMRSRGTVHHAGDRVIAELSLGNEALRRREDFFLHPAFLDTSTIIPFIDPHSEVEAGSAYIPMFIHAFRAWGRSGEKVYVEARAGAAVRDRDVLETDLRLYDADGRLIAEYERLTVKRVRGSDLIRRLTTPVARPSVPDARPAPVVQASDAPRPQTRRARIVDDLMDLVTTIGHLSRADVTAGVGFYDLGLESSHLLGMAKALEGRVGKALYPTLLFEYQTIDALAGYLDAQFGDQYPLRATTPASDARPAAPEAALPPAAPDDEAMFFGFDWEPSPVLADAPRALESLLVFEGDGPPLPIPAAMRVVRVRRGARFEGHGDTFTVNPSSSEDLRRLIRQFQAEQRSFSAVLHLWGYGATGPEDTFLEDVFLPFRDLARALAEVGTVSERLYAFLPDRDGLSRAWAAALGGFARTARLEVPRPAIRSVLVDASGERDLLAVAAREAAIDAPETEVRYVQGQREVRGLAPLAPPRPGHALRRESVVLITGGLGGLGRLTARRLAATLGARLVLTGRRERDAEADAFCAELRALGGDALYVRADVSSAEDAARAVRLTRERFGALHAVLHAAGVLRDGFMRGARRKAAEEVLHPKVSGALNLLRAARGDDLELVAYFSALAAVTGNPGQSDYAAANRFLDALAEEQEALRLRGAHRHRTVSINLPLWRGGGMGVSAAQAEALRKGAGLGLLPDEEGLDLLEACLAGDRAQVALVWGEPEKVRARPEFHREPRAVIASTPARSSRRLDIAVVGMSGRYPGASDLDEFWRNLEAGRDSVTEVPPERWPQGTYPTDGAPLCRFGGFLSDVDRFDPLFFRIPPGTAAFLDPQERLFLETAYAAVENAGYKPEDFTAPRNRVGVFVGVMWGDYRLIGADAARQGAPVATSSLFSSTANRVSYFFDFVGPSMAVDTACSSSLTALHLACTSIARGECDAAIAGGVNLLLHPDKYLLLRRMNMTSSDGRCRSFGAGGDGYVPGEGVGALFLKPLERALADGDTIHGVIRGTAVNHGGRAAGYTVPHPVAQAEAIRRALDESEVEPDSIGYIEAHGTGTSLGDPVEVVGLGRAFAGRTRPLAIGSVKSNIGHLEAAAGVAAVSRALLQLRHGRIAPSLHSQTLNPAIDFASTPFRVPQVVEPWPRPSGPEGELPRRAGVSSFGAGGSNAHVIVEEFIDTRPVASVRERELLVLSARSPERLRVHVTRMARYLRTTDRTDFGNIARTLQAGRPALEARLALVAENVGDAADRLERYLAGNASGVFTGTAETCGDASELAERYRAGDFEGAAALWVRGTPVDWSALNGGPRRRIPLPGQPLERKRFWIDVPASTPATDMGFIAQVRRTFEQGLTPTNEELERGHGKLGHYAAAALYRRFRTMGFPAEGETSDVRTLKERMRVRETFGRLFDACLEVLERHGAIAREGEHVRVIGTEEDAARLREELLTRFPEMTPYLRLLDTCLDAYPETLRGERAATDVLFPNASLELTSAIYRGSRAYAFTNDLVARFLTTAVQARRCPFRILEVGAGTGGTSRAVLEALARLGAEVEVHYTDISGGFVAHGRETFSRAYPFTRFRILDIEKDPIAQGFTANGFDAVFSANAVHAVADIQGALGHIKQLLAPEGLLVLSEATSNTEALALTFGLLDGWHRYRDPERRIRNSPLLSVEGWRETLTRSGFRSFTAYGPGLSADADLSQRVIVVENDGVVPARSTVTPEVAAAPVPAPMAAQGRERPEALERAIAALVAEGLGASLEDIRPERSFSEYGVDSILAVKIVERVNTRFGLSLKSTVLFDHPSVRALARHAAAQGARAQAEAPVAPEPPASPAPAAPRPTVSSAPRPASGTSLDIAVIGMSGRFPGARDYRELWANLVAGRDSVTEVPPERWNVSDHFQPWPPVLGKTYSKWGGYLTDVDRFDPLFFNIVPAEADFMDPQQRLFLQESWKALEDAGLDASRLARARCGVFVGATSSDYATLIRERGLFGSNQVFTGNSLAILPARVSYHLNLKGPCFAVDTACSSSLVALHQACQSLASGECELALAGGVSVFVTPEYHLLASSLGMLSPGGRCKAFDDSGDGFVIGEGAGVVVLKPLVRAIADGDFIHGVIKGIAVNQDGRTNGITAPSSLSQTELELEVYERFGIHPESIGYVEAHGTGTKLGDPIEIEALTAAFRRYTDRRRFCAIGSIKSNIGHPSHAAGVAGLIKVLLALRERRLPPSLHFHTPNRLIDFEASPFYVNTEPRDWESTGPRRAALSSFGFSGTNCHLVVEEHPDSRPRMSGQRQVLVPLSARTEASLRRYATELGQFVADHPGTDLADLASTLQMGRAPFEHRMALVVGSVEELRTRLAAVASGAEAPGLYRGAVDPDVVSDRVRLAPEADPHASAKAWASGTAVDFSSLYVGTAPRRIPLPTYSFEAERCWLPEVASTRVLPLASRPVMAPSPEPTGNVEAPLAAPECSALSPTAGPRTSPAPAFTAVPLVKPAPVAGTDARPRLAAQEAGGARGEQLASVLLRAASEQLSVAAGELDFHAPSEELGFDEVTRAALVEHLNCELGTDLRTDVFSVGTSLSELAGQLASAPVLPPPQVKEPSMNPPRSTPEAKVIDEDLRRRATDYMKRSLAEAFRLPPERLRTRTPLQDYGIDSVLINQFNKQLEASFGPLPKTLFFEYQTLHDLAGYLARHHEERLVAVLDGRSGGTNVPSTPVPPPAAPVSPPPPSPEPRPARSPSPERGTMKQDIQDIAIIGMAGRYPMARDNDELWENLLAGRDGIVEVPRERWDHGQYLSDDKDEPGTTYAKWGGFLSDVDKFDPRFFNISPKEAETMDPQQRLFLETSWAALEDAGYTPRRLAASAKARGKKDAGVFAGVIYGEYSFFVDIPIAGYWAVPNRVSYHFGFNGPSFAVDTACSASLTAIHLACESLRRGECAYAIAGGVNVSIHPGKYLLMSYGRFASSDGRCRSFGAGGDGYVPGEGVVALILKPLQDAREDGDRIYGVIRASTINHGGHTNGFTVPSPNAQAELITEALEQARVDPRDLSYVEAHGTGTSLGDPIEITALTKAYRRFTQDRRYCAIGSAKSNIGHLEAAAGATGIVKTLLQLQHETLVPSLHSQTLNPNIDFDSSPFYVVRDVQPWPRGRGGDEGQPRLASVSSFGAGGSNAHVIIEEHLEPVSTARPAGGPQLILLSARREERLQEAARNLLRFLRSSRGLRTPLADIAWTLMVGREAFEHRLALVASSHEDLIARLEDFVGGRKAQGAFVGVARTHRDADDLPGEAEPDREYLRNLHERGYLTRLAEFWSQGWLIDWEALRGPRRGRIVSLPSYPFARERYWIVPEEFQRQGAAPRLPATAVATQATTRSEPGNAGSAPSRVGHVAAREPASAGDTSTRVGHVAAREPASAGDTSTRVGHVAVREPASAGGASMRAAPAAGEPGNAGSASGRSAPGAVASAASPASGDFRTRLEAQVKSIFAELTKLPESELDVDADFMDFGFDSVASVRMLNRLMKLYGARVPATAMQEYNTIRSFVGHVVDAGYIQEDMAPAAPTPSTHASAAPAAPTVTLASEKLTRETPFQVENIFITGVTGVLGGKLLHDLLDTTNARIACLVRGESVEQAKRRIQYFLETYDPQGRLTQAFHERVTPILGDVTLDRFGLDTAAYARLAAETDVTFHAAGKTTLVTFYEALAPINVEGTRRVIDFALLTKHRYMVYVSSFSALGDRLNFNNPPFTERDLDMGQGYDHLPYQETKYQAEKLIRAATERGLVWNIFRPGNIMGDGRNGRYPFAEVSVKGVYYDIFKTVIESGLSMMSPVHWDITPVDYVSAAMIHLALKRPSYRETYHLTNPDIRRYYDVVNHLRDFGYDIQFTPIDDYFRLANERRILRKGTNTPYDSQTLEMFKYGVEIFGKIHYEESSYANCAYTRSILGPVGIDCPTIAQLIPVYLEHCIAVGYLPPPDMRVPATPSALVNGALAQVG</sequence>
<dbReference type="SMART" id="SM00822">
    <property type="entry name" value="PKS_KR"/>
    <property type="match status" value="1"/>
</dbReference>
<feature type="region of interest" description="Disordered" evidence="11">
    <location>
        <begin position="3485"/>
        <end position="3598"/>
    </location>
</feature>
<feature type="domain" description="PKS/mFAS DH" evidence="14">
    <location>
        <begin position="1"/>
        <end position="281"/>
    </location>
</feature>
<dbReference type="GO" id="GO:0004315">
    <property type="term" value="F:3-oxoacyl-[acyl-carrier-protein] synthase activity"/>
    <property type="evidence" value="ECO:0007669"/>
    <property type="project" value="InterPro"/>
</dbReference>
<dbReference type="CDD" id="cd08953">
    <property type="entry name" value="KR_2_SDR_x"/>
    <property type="match status" value="1"/>
</dbReference>
<evidence type="ECO:0000256" key="10">
    <source>
        <dbReference type="PROSITE-ProRule" id="PRU01363"/>
    </source>
</evidence>
<dbReference type="SMART" id="SM01294">
    <property type="entry name" value="PKS_PP_betabranch"/>
    <property type="match status" value="2"/>
</dbReference>
<dbReference type="InterPro" id="IPR020806">
    <property type="entry name" value="PKS_PP-bd"/>
</dbReference>
<dbReference type="InterPro" id="IPR029063">
    <property type="entry name" value="SAM-dependent_MTases_sf"/>
</dbReference>
<feature type="domain" description="Ketosynthase family 3 (KS3)" evidence="13">
    <location>
        <begin position="898"/>
        <end position="1320"/>
    </location>
</feature>
<dbReference type="SMART" id="SM00823">
    <property type="entry name" value="PKS_PP"/>
    <property type="match status" value="4"/>
</dbReference>
<feature type="region of interest" description="Disordered" evidence="11">
    <location>
        <begin position="2837"/>
        <end position="2881"/>
    </location>
</feature>
<dbReference type="InterPro" id="IPR006162">
    <property type="entry name" value="Ppantetheine_attach_site"/>
</dbReference>
<dbReference type="InterPro" id="IPR013968">
    <property type="entry name" value="PKS_KR"/>
</dbReference>
<feature type="domain" description="Carrier" evidence="12">
    <location>
        <begin position="1877"/>
        <end position="1954"/>
    </location>
</feature>
<keyword evidence="8" id="KW-0511">Multifunctional enzyme</keyword>
<dbReference type="InterPro" id="IPR057326">
    <property type="entry name" value="KR_dom"/>
</dbReference>
<evidence type="ECO:0000256" key="11">
    <source>
        <dbReference type="SAM" id="MobiDB-lite"/>
    </source>
</evidence>
<dbReference type="GO" id="GO:0006633">
    <property type="term" value="P:fatty acid biosynthetic process"/>
    <property type="evidence" value="ECO:0007669"/>
    <property type="project" value="InterPro"/>
</dbReference>
<keyword evidence="6" id="KW-0808">Transferase</keyword>
<evidence type="ECO:0000256" key="4">
    <source>
        <dbReference type="ARBA" id="ARBA00022490"/>
    </source>
</evidence>
<feature type="compositionally biased region" description="Low complexity" evidence="11">
    <location>
        <begin position="3558"/>
        <end position="3598"/>
    </location>
</feature>
<dbReference type="PROSITE" id="PS52004">
    <property type="entry name" value="KS3_2"/>
    <property type="match status" value="3"/>
</dbReference>
<evidence type="ECO:0000259" key="12">
    <source>
        <dbReference type="PROSITE" id="PS50075"/>
    </source>
</evidence>
<dbReference type="GO" id="GO:0004312">
    <property type="term" value="F:fatty acid synthase activity"/>
    <property type="evidence" value="ECO:0007669"/>
    <property type="project" value="TreeGrafter"/>
</dbReference>
<dbReference type="CDD" id="cd00833">
    <property type="entry name" value="PKS"/>
    <property type="match status" value="3"/>
</dbReference>
<dbReference type="Pfam" id="PF08659">
    <property type="entry name" value="KR"/>
    <property type="match status" value="1"/>
</dbReference>
<dbReference type="Pfam" id="PF14765">
    <property type="entry name" value="PS-DH"/>
    <property type="match status" value="1"/>
</dbReference>
<comment type="caution">
    <text evidence="15">The sequence shown here is derived from an EMBL/GenBank/DDBJ whole genome shotgun (WGS) entry which is preliminary data.</text>
</comment>
<dbReference type="Gene3D" id="3.40.50.720">
    <property type="entry name" value="NAD(P)-binding Rossmann-like Domain"/>
    <property type="match status" value="2"/>
</dbReference>
<evidence type="ECO:0000259" key="14">
    <source>
        <dbReference type="PROSITE" id="PS52019"/>
    </source>
</evidence>
<evidence type="ECO:0000256" key="7">
    <source>
        <dbReference type="ARBA" id="ARBA00022737"/>
    </source>
</evidence>
<dbReference type="InterPro" id="IPR014031">
    <property type="entry name" value="Ketoacyl_synth_C"/>
</dbReference>
<dbReference type="GO" id="GO:0005886">
    <property type="term" value="C:plasma membrane"/>
    <property type="evidence" value="ECO:0007669"/>
    <property type="project" value="TreeGrafter"/>
</dbReference>
<dbReference type="Gene3D" id="1.10.1240.100">
    <property type="match status" value="3"/>
</dbReference>
<keyword evidence="7" id="KW-0677">Repeat</keyword>
<dbReference type="Pfam" id="PF22336">
    <property type="entry name" value="RhiE-like_linker"/>
    <property type="match status" value="1"/>
</dbReference>
<dbReference type="CDD" id="cd02440">
    <property type="entry name" value="AdoMet_MTases"/>
    <property type="match status" value="1"/>
</dbReference>
<feature type="compositionally biased region" description="Pro residues" evidence="11">
    <location>
        <begin position="2725"/>
        <end position="2741"/>
    </location>
</feature>
<gene>
    <name evidence="15" type="ORF">HG543_06890</name>
</gene>
<dbReference type="Pfam" id="PF08242">
    <property type="entry name" value="Methyltransf_12"/>
    <property type="match status" value="1"/>
</dbReference>
<dbReference type="Gene3D" id="3.10.129.110">
    <property type="entry name" value="Polyketide synthase dehydratase"/>
    <property type="match status" value="1"/>
</dbReference>
<dbReference type="Pfam" id="PF00550">
    <property type="entry name" value="PP-binding"/>
    <property type="match status" value="4"/>
</dbReference>
<dbReference type="GO" id="GO:0005737">
    <property type="term" value="C:cytoplasm"/>
    <property type="evidence" value="ECO:0007669"/>
    <property type="project" value="UniProtKB-SubCell"/>
</dbReference>
<dbReference type="InterPro" id="IPR018201">
    <property type="entry name" value="Ketoacyl_synth_AS"/>
</dbReference>
<dbReference type="SUPFAM" id="SSF53901">
    <property type="entry name" value="Thiolase-like"/>
    <property type="match status" value="3"/>
</dbReference>
<dbReference type="Gene3D" id="1.10.1200.10">
    <property type="entry name" value="ACP-like"/>
    <property type="match status" value="5"/>
</dbReference>
<dbReference type="SUPFAM" id="SSF53335">
    <property type="entry name" value="S-adenosyl-L-methionine-dependent methyltransferases"/>
    <property type="match status" value="1"/>
</dbReference>
<dbReference type="InterPro" id="IPR009081">
    <property type="entry name" value="PP-bd_ACP"/>
</dbReference>
<dbReference type="PROSITE" id="PS00606">
    <property type="entry name" value="KS3_1"/>
    <property type="match status" value="3"/>
</dbReference>
<evidence type="ECO:0000256" key="8">
    <source>
        <dbReference type="ARBA" id="ARBA00023268"/>
    </source>
</evidence>
<evidence type="ECO:0000256" key="3">
    <source>
        <dbReference type="ARBA" id="ARBA00022450"/>
    </source>
</evidence>
<feature type="domain" description="Carrier" evidence="12">
    <location>
        <begin position="3600"/>
        <end position="3677"/>
    </location>
</feature>
<feature type="region of interest" description="C-terminal hotdog fold" evidence="10">
    <location>
        <begin position="135"/>
        <end position="281"/>
    </location>
</feature>
<proteinExistence type="predicted"/>
<evidence type="ECO:0000256" key="1">
    <source>
        <dbReference type="ARBA" id="ARBA00004496"/>
    </source>
</evidence>
<feature type="domain" description="Ketosynthase family 3 (KS3)" evidence="13">
    <location>
        <begin position="1991"/>
        <end position="2414"/>
    </location>
</feature>
<evidence type="ECO:0000256" key="5">
    <source>
        <dbReference type="ARBA" id="ARBA00022553"/>
    </source>
</evidence>
<dbReference type="Gene3D" id="3.40.50.150">
    <property type="entry name" value="Vaccinia Virus protein VP39"/>
    <property type="match status" value="1"/>
</dbReference>
<evidence type="ECO:0000256" key="6">
    <source>
        <dbReference type="ARBA" id="ARBA00022679"/>
    </source>
</evidence>
<dbReference type="InterPro" id="IPR013120">
    <property type="entry name" value="FAR_NAD-bd"/>
</dbReference>
<dbReference type="InterPro" id="IPR020841">
    <property type="entry name" value="PKS_Beta-ketoAc_synthase_dom"/>
</dbReference>
<dbReference type="PROSITE" id="PS52019">
    <property type="entry name" value="PKS_MFAS_DH"/>
    <property type="match status" value="1"/>
</dbReference>
<evidence type="ECO:0000313" key="16">
    <source>
        <dbReference type="Proteomes" id="UP000518300"/>
    </source>
</evidence>
<dbReference type="InterPro" id="IPR049900">
    <property type="entry name" value="PKS_mFAS_DH"/>
</dbReference>
<feature type="region of interest" description="N-terminal hotdog fold" evidence="10">
    <location>
        <begin position="1"/>
        <end position="118"/>
    </location>
</feature>
<dbReference type="GO" id="GO:0071770">
    <property type="term" value="P:DIM/DIP cell wall layer assembly"/>
    <property type="evidence" value="ECO:0007669"/>
    <property type="project" value="TreeGrafter"/>
</dbReference>
<dbReference type="GO" id="GO:0031177">
    <property type="term" value="F:phosphopantetheine binding"/>
    <property type="evidence" value="ECO:0007669"/>
    <property type="project" value="InterPro"/>
</dbReference>
<feature type="active site" description="Proton acceptor; for dehydratase activity" evidence="10">
    <location>
        <position position="23"/>
    </location>
</feature>
<dbReference type="InterPro" id="IPR016039">
    <property type="entry name" value="Thiolase-like"/>
</dbReference>
<protein>
    <submittedName>
        <fullName evidence="15">SDR family NAD(P)-dependent oxidoreductase</fullName>
    </submittedName>
</protein>
<dbReference type="InterPro" id="IPR014030">
    <property type="entry name" value="Ketoacyl_synth_N"/>
</dbReference>
<keyword evidence="16" id="KW-1185">Reference proteome</keyword>
<evidence type="ECO:0000256" key="9">
    <source>
        <dbReference type="ARBA" id="ARBA00054155"/>
    </source>
</evidence>
<dbReference type="InterPro" id="IPR049552">
    <property type="entry name" value="PKS_DH_N"/>
</dbReference>
<feature type="active site" description="Proton donor; for dehydratase activity" evidence="10">
    <location>
        <position position="196"/>
    </location>
</feature>
<name>A0A848L7P1_9BACT</name>
<feature type="region of interest" description="Disordered" evidence="11">
    <location>
        <begin position="2724"/>
        <end position="2743"/>
    </location>
</feature>
<dbReference type="PROSITE" id="PS50075">
    <property type="entry name" value="CARRIER"/>
    <property type="match status" value="2"/>
</dbReference>
<feature type="compositionally biased region" description="Low complexity" evidence="11">
    <location>
        <begin position="1949"/>
        <end position="1963"/>
    </location>
</feature>
<dbReference type="Pfam" id="PF22621">
    <property type="entry name" value="CurL-like_PKS_C"/>
    <property type="match status" value="2"/>
</dbReference>
<feature type="domain" description="Ketosynthase family 3 (KS3)" evidence="13">
    <location>
        <begin position="2882"/>
        <end position="3308"/>
    </location>
</feature>
<dbReference type="Pfam" id="PF21089">
    <property type="entry name" value="PKS_DH_N"/>
    <property type="match status" value="1"/>
</dbReference>
<dbReference type="PANTHER" id="PTHR43775:SF37">
    <property type="entry name" value="SI:DKEY-61P9.11"/>
    <property type="match status" value="1"/>
</dbReference>
<evidence type="ECO:0000313" key="15">
    <source>
        <dbReference type="EMBL" id="NMO14586.1"/>
    </source>
</evidence>
<feature type="compositionally biased region" description="Low complexity" evidence="11">
    <location>
        <begin position="1977"/>
        <end position="1987"/>
    </location>
</feature>
<dbReference type="SUPFAM" id="SSF47336">
    <property type="entry name" value="ACP-like"/>
    <property type="match status" value="5"/>
</dbReference>
<keyword evidence="3" id="KW-0596">Phosphopantetheine</keyword>
<dbReference type="Pfam" id="PF02801">
    <property type="entry name" value="Ketoacyl-synt_C"/>
    <property type="match status" value="3"/>
</dbReference>
<comment type="function">
    <text evidence="9">Involved in production of the polyketide antibiotic thailandamide.</text>
</comment>
<feature type="compositionally biased region" description="Pro residues" evidence="11">
    <location>
        <begin position="2847"/>
        <end position="2870"/>
    </location>
</feature>
<dbReference type="PROSITE" id="PS00012">
    <property type="entry name" value="PHOSPHOPANTETHEINE"/>
    <property type="match status" value="3"/>
</dbReference>
<feature type="compositionally biased region" description="Pro residues" evidence="11">
    <location>
        <begin position="1964"/>
        <end position="1976"/>
    </location>
</feature>
<comment type="subcellular location">
    <subcellularLocation>
        <location evidence="1">Cytoplasm</location>
    </subcellularLocation>
</comment>
<dbReference type="InterPro" id="IPR050091">
    <property type="entry name" value="PKS_NRPS_Biosynth_Enz"/>
</dbReference>
<dbReference type="InterPro" id="IPR042104">
    <property type="entry name" value="PKS_dehydratase_sf"/>
</dbReference>
<organism evidence="15 16">
    <name type="scientific">Pyxidicoccus fallax</name>
    <dbReference type="NCBI Taxonomy" id="394095"/>
    <lineage>
        <taxon>Bacteria</taxon>
        <taxon>Pseudomonadati</taxon>
        <taxon>Myxococcota</taxon>
        <taxon>Myxococcia</taxon>
        <taxon>Myxococcales</taxon>
        <taxon>Cystobacterineae</taxon>
        <taxon>Myxococcaceae</taxon>
        <taxon>Pyxidicoccus</taxon>
    </lineage>
</organism>
<feature type="region of interest" description="Disordered" evidence="11">
    <location>
        <begin position="1949"/>
        <end position="1987"/>
    </location>
</feature>
<dbReference type="PANTHER" id="PTHR43775">
    <property type="entry name" value="FATTY ACID SYNTHASE"/>
    <property type="match status" value="1"/>
</dbReference>
<dbReference type="Gene3D" id="3.40.47.10">
    <property type="match status" value="3"/>
</dbReference>
<keyword evidence="5" id="KW-0597">Phosphoprotein</keyword>
<dbReference type="FunFam" id="3.40.47.10:FF:000019">
    <property type="entry name" value="Polyketide synthase type I"/>
    <property type="match status" value="3"/>
</dbReference>
<evidence type="ECO:0000256" key="2">
    <source>
        <dbReference type="ARBA" id="ARBA00004792"/>
    </source>
</evidence>
<dbReference type="InterPro" id="IPR036291">
    <property type="entry name" value="NAD(P)-bd_dom_sf"/>
</dbReference>